<feature type="transmembrane region" description="Helical" evidence="1">
    <location>
        <begin position="54"/>
        <end position="75"/>
    </location>
</feature>
<feature type="transmembrane region" description="Helical" evidence="1">
    <location>
        <begin position="20"/>
        <end position="42"/>
    </location>
</feature>
<evidence type="ECO:0000256" key="1">
    <source>
        <dbReference type="SAM" id="Phobius"/>
    </source>
</evidence>
<reference evidence="2 3" key="1">
    <citation type="submission" date="2023-07" db="EMBL/GenBank/DDBJ databases">
        <title>Sorghum-associated microbial communities from plants grown in Nebraska, USA.</title>
        <authorList>
            <person name="Schachtman D."/>
        </authorList>
    </citation>
    <scope>NUCLEOTIDE SEQUENCE [LARGE SCALE GENOMIC DNA]</scope>
    <source>
        <strain evidence="2 3">2980</strain>
    </source>
</reference>
<accession>A0ABU1SG40</accession>
<comment type="caution">
    <text evidence="2">The sequence shown here is derived from an EMBL/GenBank/DDBJ whole genome shotgun (WGS) entry which is preliminary data.</text>
</comment>
<sequence>MELTLRRGEMDVRGSRRLRLTLQLATVVAIVSTGFAAIWFGFAAADASGVQMAAASGMFAAVASGWSGAFAATMAKLKSDETAQA</sequence>
<keyword evidence="1" id="KW-1133">Transmembrane helix</keyword>
<evidence type="ECO:0000313" key="2">
    <source>
        <dbReference type="EMBL" id="MDR6868584.1"/>
    </source>
</evidence>
<proteinExistence type="predicted"/>
<organism evidence="2 3">
    <name type="scientific">Microbacterium resistens</name>
    <dbReference type="NCBI Taxonomy" id="156977"/>
    <lineage>
        <taxon>Bacteria</taxon>
        <taxon>Bacillati</taxon>
        <taxon>Actinomycetota</taxon>
        <taxon>Actinomycetes</taxon>
        <taxon>Micrococcales</taxon>
        <taxon>Microbacteriaceae</taxon>
        <taxon>Microbacterium</taxon>
    </lineage>
</organism>
<evidence type="ECO:0000313" key="3">
    <source>
        <dbReference type="Proteomes" id="UP001259347"/>
    </source>
</evidence>
<keyword evidence="1" id="KW-0472">Membrane</keyword>
<dbReference type="EMBL" id="JAVDUM010000015">
    <property type="protein sequence ID" value="MDR6868584.1"/>
    <property type="molecule type" value="Genomic_DNA"/>
</dbReference>
<keyword evidence="1" id="KW-0812">Transmembrane</keyword>
<dbReference type="Proteomes" id="UP001259347">
    <property type="component" value="Unassembled WGS sequence"/>
</dbReference>
<dbReference type="RefSeq" id="WP_310022567.1">
    <property type="nucleotide sequence ID" value="NZ_JAVDUM010000015.1"/>
</dbReference>
<name>A0ABU1SG40_9MICO</name>
<keyword evidence="3" id="KW-1185">Reference proteome</keyword>
<gene>
    <name evidence="2" type="ORF">J2Y69_003203</name>
</gene>
<protein>
    <submittedName>
        <fullName evidence="2">Uncharacterized protein</fullName>
    </submittedName>
</protein>